<keyword evidence="4" id="KW-0547">Nucleotide-binding</keyword>
<dbReference type="Pfam" id="PF00071">
    <property type="entry name" value="Ras"/>
    <property type="match status" value="1"/>
</dbReference>
<dbReference type="AlphaFoldDB" id="A0A226DDH5"/>
<evidence type="ECO:0000256" key="7">
    <source>
        <dbReference type="ARBA" id="ARBA00023288"/>
    </source>
</evidence>
<name>A0A226DDH5_FOLCA</name>
<dbReference type="SMART" id="SM00173">
    <property type="entry name" value="RAS"/>
    <property type="match status" value="1"/>
</dbReference>
<organism evidence="11 12">
    <name type="scientific">Folsomia candida</name>
    <name type="common">Springtail</name>
    <dbReference type="NCBI Taxonomy" id="158441"/>
    <lineage>
        <taxon>Eukaryota</taxon>
        <taxon>Metazoa</taxon>
        <taxon>Ecdysozoa</taxon>
        <taxon>Arthropoda</taxon>
        <taxon>Hexapoda</taxon>
        <taxon>Collembola</taxon>
        <taxon>Entomobryomorpha</taxon>
        <taxon>Isotomoidea</taxon>
        <taxon>Isotomidae</taxon>
        <taxon>Proisotominae</taxon>
        <taxon>Folsomia</taxon>
    </lineage>
</organism>
<keyword evidence="8" id="KW-0636">Prenylation</keyword>
<evidence type="ECO:0000256" key="9">
    <source>
        <dbReference type="ARBA" id="ARBA00038061"/>
    </source>
</evidence>
<dbReference type="Gene3D" id="3.40.50.300">
    <property type="entry name" value="P-loop containing nucleotide triphosphate hydrolases"/>
    <property type="match status" value="1"/>
</dbReference>
<evidence type="ECO:0000256" key="6">
    <source>
        <dbReference type="ARBA" id="ARBA00023136"/>
    </source>
</evidence>
<evidence type="ECO:0000256" key="2">
    <source>
        <dbReference type="ARBA" id="ARBA00022475"/>
    </source>
</evidence>
<dbReference type="GO" id="GO:0005886">
    <property type="term" value="C:plasma membrane"/>
    <property type="evidence" value="ECO:0007669"/>
    <property type="project" value="UniProtKB-SubCell"/>
</dbReference>
<evidence type="ECO:0000256" key="8">
    <source>
        <dbReference type="ARBA" id="ARBA00023289"/>
    </source>
</evidence>
<feature type="compositionally biased region" description="Basic residues" evidence="10">
    <location>
        <begin position="275"/>
        <end position="290"/>
    </location>
</feature>
<keyword evidence="3" id="KW-0488">Methylation</keyword>
<dbReference type="SMART" id="SM00175">
    <property type="entry name" value="RAB"/>
    <property type="match status" value="1"/>
</dbReference>
<evidence type="ECO:0000313" key="11">
    <source>
        <dbReference type="EMBL" id="OXA43592.1"/>
    </source>
</evidence>
<proteinExistence type="inferred from homology"/>
<evidence type="ECO:0000256" key="5">
    <source>
        <dbReference type="ARBA" id="ARBA00023134"/>
    </source>
</evidence>
<dbReference type="SUPFAM" id="SSF52540">
    <property type="entry name" value="P-loop containing nucleoside triphosphate hydrolases"/>
    <property type="match status" value="1"/>
</dbReference>
<dbReference type="PANTHER" id="PTHR46149">
    <property type="entry name" value="MIP08469P"/>
    <property type="match status" value="1"/>
</dbReference>
<dbReference type="GO" id="GO:0003924">
    <property type="term" value="F:GTPase activity"/>
    <property type="evidence" value="ECO:0007669"/>
    <property type="project" value="InterPro"/>
</dbReference>
<keyword evidence="12" id="KW-1185">Reference proteome</keyword>
<comment type="caution">
    <text evidence="11">The sequence shown here is derived from an EMBL/GenBank/DDBJ whole genome shotgun (WGS) entry which is preliminary data.</text>
</comment>
<feature type="compositionally biased region" description="Polar residues" evidence="10">
    <location>
        <begin position="239"/>
        <end position="260"/>
    </location>
</feature>
<keyword evidence="7" id="KW-0449">Lipoprotein</keyword>
<comment type="subcellular location">
    <subcellularLocation>
        <location evidence="1">Cell membrane</location>
        <topology evidence="1">Lipid-anchor</topology>
    </subcellularLocation>
</comment>
<dbReference type="NCBIfam" id="TIGR00231">
    <property type="entry name" value="small_GTP"/>
    <property type="match status" value="1"/>
</dbReference>
<dbReference type="SMART" id="SM00174">
    <property type="entry name" value="RHO"/>
    <property type="match status" value="1"/>
</dbReference>
<dbReference type="STRING" id="158441.A0A226DDH5"/>
<evidence type="ECO:0000256" key="3">
    <source>
        <dbReference type="ARBA" id="ARBA00022481"/>
    </source>
</evidence>
<dbReference type="InterPro" id="IPR052236">
    <property type="entry name" value="Small_GTPase_RasD"/>
</dbReference>
<keyword evidence="6" id="KW-0472">Membrane</keyword>
<dbReference type="PROSITE" id="PS51421">
    <property type="entry name" value="RAS"/>
    <property type="match status" value="1"/>
</dbReference>
<dbReference type="Proteomes" id="UP000198287">
    <property type="component" value="Unassembled WGS sequence"/>
</dbReference>
<accession>A0A226DDH5</accession>
<evidence type="ECO:0000256" key="4">
    <source>
        <dbReference type="ARBA" id="ARBA00022741"/>
    </source>
</evidence>
<keyword evidence="5" id="KW-0342">GTP-binding</keyword>
<dbReference type="EMBL" id="LNIX01000021">
    <property type="protein sequence ID" value="OXA43592.1"/>
    <property type="molecule type" value="Genomic_DNA"/>
</dbReference>
<evidence type="ECO:0000313" key="12">
    <source>
        <dbReference type="Proteomes" id="UP000198287"/>
    </source>
</evidence>
<feature type="region of interest" description="Disordered" evidence="10">
    <location>
        <begin position="205"/>
        <end position="300"/>
    </location>
</feature>
<dbReference type="PANTHER" id="PTHR46149:SF7">
    <property type="entry name" value="GTP-BINDING PROTEIN DI-RAS2"/>
    <property type="match status" value="1"/>
</dbReference>
<dbReference type="OMA" id="NGECILD"/>
<dbReference type="InterPro" id="IPR005225">
    <property type="entry name" value="Small_GTP-bd"/>
</dbReference>
<dbReference type="FunFam" id="3.40.50.300:FF:000475">
    <property type="entry name" value="GTP-binding protein Rhes"/>
    <property type="match status" value="1"/>
</dbReference>
<feature type="compositionally biased region" description="Polar residues" evidence="10">
    <location>
        <begin position="207"/>
        <end position="222"/>
    </location>
</feature>
<dbReference type="InterPro" id="IPR001806">
    <property type="entry name" value="Small_GTPase"/>
</dbReference>
<protein>
    <submittedName>
        <fullName evidence="11">GTP-binding protein Rhes</fullName>
    </submittedName>
</protein>
<dbReference type="PRINTS" id="PR00449">
    <property type="entry name" value="RASTRNSFRMNG"/>
</dbReference>
<gene>
    <name evidence="11" type="ORF">Fcan01_21490</name>
</gene>
<comment type="similarity">
    <text evidence="9">Belongs to the small GTPase superfamily. RasD family.</text>
</comment>
<reference evidence="11 12" key="1">
    <citation type="submission" date="2015-12" db="EMBL/GenBank/DDBJ databases">
        <title>The genome of Folsomia candida.</title>
        <authorList>
            <person name="Faddeeva A."/>
            <person name="Derks M.F."/>
            <person name="Anvar Y."/>
            <person name="Smit S."/>
            <person name="Van Straalen N."/>
            <person name="Roelofs D."/>
        </authorList>
    </citation>
    <scope>NUCLEOTIDE SEQUENCE [LARGE SCALE GENOMIC DNA]</scope>
    <source>
        <strain evidence="11 12">VU population</strain>
        <tissue evidence="11">Whole body</tissue>
    </source>
</reference>
<sequence>MVDSIKFYGNACHLKPYMMGTEEFRVLGGKESERWSVRGGPKVGKSAIVKRFLFNTFQEKYKPTVEDLYSKEYDMGPITLKVDILDTAGDQEFPAMRRLSIATAHAFLLVYSIDDLASFEVVKTCFQEIQEQRADFQEIPIVIAGNKMDVELTRVEVEAKIMECSAKTGGNVREVFRTFLHLAKIPLRQESEEGDCGSGLRRRLSAHVTSGSKSKNRSPSNATTPTQTQPPSPIYGRSSGVNTPTKGPASPSNMPKQSPQFLAPDNPFPFDRNKPRSRSLIRRCSKKVKKQVQDASEGPEGCLLC</sequence>
<evidence type="ECO:0000256" key="10">
    <source>
        <dbReference type="SAM" id="MobiDB-lite"/>
    </source>
</evidence>
<dbReference type="OrthoDB" id="265044at2759"/>
<dbReference type="PROSITE" id="PS51419">
    <property type="entry name" value="RAB"/>
    <property type="match status" value="1"/>
</dbReference>
<dbReference type="GO" id="GO:0005525">
    <property type="term" value="F:GTP binding"/>
    <property type="evidence" value="ECO:0007669"/>
    <property type="project" value="UniProtKB-KW"/>
</dbReference>
<dbReference type="InterPro" id="IPR027417">
    <property type="entry name" value="P-loop_NTPase"/>
</dbReference>
<keyword evidence="2" id="KW-1003">Cell membrane</keyword>
<evidence type="ECO:0000256" key="1">
    <source>
        <dbReference type="ARBA" id="ARBA00004193"/>
    </source>
</evidence>